<dbReference type="EMBL" id="MDLC01000033">
    <property type="protein sequence ID" value="ODS23288.1"/>
    <property type="molecule type" value="Genomic_DNA"/>
</dbReference>
<comment type="subcellular location">
    <subcellularLocation>
        <location evidence="1">Membrane</location>
        <topology evidence="1">Peripheral membrane protein</topology>
    </subcellularLocation>
</comment>
<dbReference type="PANTHER" id="PTHR43767:SF8">
    <property type="entry name" value="LONG-CHAIN-FATTY-ACID--COA LIGASE"/>
    <property type="match status" value="1"/>
</dbReference>
<sequence>MRVGVVLVNTNPLYTGKELQHQLNDSGAKVLVVLANVAKAAESVIDETDIQHVIITEVGDLHCFPKRQLINGAIKYIKKQVFTCHFPSEIKFLQALKLGERDHLAPVEQKLSDIAFLQYTGGTTGIAKGAMLTHGNLLTNKSQLCNHWTHVLEPAKEVFLAPLPLYHIYGFTMHCMVLIANGGHSVLVPNPRDLKSLIKTFKSYPLTGMVGLNTLFVALLNNPDFRQLDFSGFKLTISGGMALVKDTANRWRELTGTFPVEGYGLTETSPVVTVNLPESCQLGTIGQPLPETECKVVDAEGQNLGREEVGELCIRGPQVMLGYWNRPEDTAEVLDSDGWFHSGDIAVIQDDGYIRIVDRKKDMIIVSGFNVYPNEVEDVLVGHPDIIEAAVVAVPDDCSGEAVKAFIVLTETSGLDDESIKAFCKQSLVAYKVPRFYEFRDELPKTNVGKVLRRELSAHQLIYVCHKQQYSIGAFWRWCPSSLPGRSIIGSERVIISSE</sequence>
<keyword evidence="5" id="KW-0472">Membrane</keyword>
<proteinExistence type="inferred from homology"/>
<evidence type="ECO:0000256" key="5">
    <source>
        <dbReference type="ARBA" id="ARBA00023136"/>
    </source>
</evidence>
<dbReference type="CDD" id="cd05936">
    <property type="entry name" value="FC-FACS_FadD_like"/>
    <property type="match status" value="1"/>
</dbReference>
<dbReference type="PANTHER" id="PTHR43767">
    <property type="entry name" value="LONG-CHAIN-FATTY-ACID--COA LIGASE"/>
    <property type="match status" value="1"/>
</dbReference>
<comment type="pathway">
    <text evidence="2">Lipid metabolism; fatty acid beta-oxidation.</text>
</comment>
<evidence type="ECO:0000256" key="3">
    <source>
        <dbReference type="ARBA" id="ARBA00006432"/>
    </source>
</evidence>
<evidence type="ECO:0000313" key="11">
    <source>
        <dbReference type="EMBL" id="ODS23288.1"/>
    </source>
</evidence>
<dbReference type="Gene3D" id="3.40.50.980">
    <property type="match status" value="2"/>
</dbReference>
<dbReference type="PROSITE" id="PS00455">
    <property type="entry name" value="AMP_BINDING"/>
    <property type="match status" value="1"/>
</dbReference>
<dbReference type="Pfam" id="PF13193">
    <property type="entry name" value="AMP-binding_C"/>
    <property type="match status" value="1"/>
</dbReference>
<evidence type="ECO:0000259" key="10">
    <source>
        <dbReference type="Pfam" id="PF13193"/>
    </source>
</evidence>
<accession>A0A1D2QNY4</accession>
<protein>
    <recommendedName>
        <fullName evidence="7">Long-chain-fatty-acid--CoA ligase</fullName>
        <ecNumber evidence="6">6.2.1.3</ecNumber>
    </recommendedName>
    <alternativeName>
        <fullName evidence="8">Long-chain acyl-CoA synthetase</fullName>
    </alternativeName>
</protein>
<evidence type="ECO:0000313" key="12">
    <source>
        <dbReference type="Proteomes" id="UP000242502"/>
    </source>
</evidence>
<dbReference type="GO" id="GO:0016020">
    <property type="term" value="C:membrane"/>
    <property type="evidence" value="ECO:0007669"/>
    <property type="project" value="UniProtKB-SubCell"/>
</dbReference>
<dbReference type="Pfam" id="PF00501">
    <property type="entry name" value="AMP-binding"/>
    <property type="match status" value="1"/>
</dbReference>
<dbReference type="InterPro" id="IPR000873">
    <property type="entry name" value="AMP-dep_synth/lig_dom"/>
</dbReference>
<dbReference type="FunFam" id="3.30.300.30:FF:000008">
    <property type="entry name" value="2,3-dihydroxybenzoate-AMP ligase"/>
    <property type="match status" value="1"/>
</dbReference>
<dbReference type="SUPFAM" id="SSF56801">
    <property type="entry name" value="Acetyl-CoA synthetase-like"/>
    <property type="match status" value="1"/>
</dbReference>
<comment type="caution">
    <text evidence="11">The sequence shown here is derived from an EMBL/GenBank/DDBJ whole genome shotgun (WGS) entry which is preliminary data.</text>
</comment>
<comment type="similarity">
    <text evidence="3">Belongs to the ATP-dependent AMP-binding enzyme family.</text>
</comment>
<dbReference type="EC" id="6.2.1.3" evidence="6"/>
<evidence type="ECO:0000256" key="1">
    <source>
        <dbReference type="ARBA" id="ARBA00004170"/>
    </source>
</evidence>
<dbReference type="InterPro" id="IPR045851">
    <property type="entry name" value="AMP-bd_C_sf"/>
</dbReference>
<dbReference type="InterPro" id="IPR020845">
    <property type="entry name" value="AMP-binding_CS"/>
</dbReference>
<reference evidence="11 12" key="1">
    <citation type="journal article" date="2016" name="Appl. Environ. Microbiol.">
        <title>Lack of Overt Genome Reduction in the Bryostatin-Producing Bryozoan Symbiont "Candidatus Endobugula sertula".</title>
        <authorList>
            <person name="Miller I.J."/>
            <person name="Vanee N."/>
            <person name="Fong S.S."/>
            <person name="Lim-Fong G.E."/>
            <person name="Kwan J.C."/>
        </authorList>
    </citation>
    <scope>NUCLEOTIDE SEQUENCE [LARGE SCALE GENOMIC DNA]</scope>
    <source>
        <strain evidence="11">AB1-4</strain>
    </source>
</reference>
<feature type="domain" description="AMP-binding enzyme C-terminal" evidence="10">
    <location>
        <begin position="375"/>
        <end position="450"/>
    </location>
</feature>
<name>A0A1D2QNY4_9GAMM</name>
<dbReference type="STRING" id="62101.AB835_09715"/>
<dbReference type="AlphaFoldDB" id="A0A1D2QNY4"/>
<organism evidence="11 12">
    <name type="scientific">Candidatus Endobugula sertula</name>
    <name type="common">Bugula neritina bacterial symbiont</name>
    <dbReference type="NCBI Taxonomy" id="62101"/>
    <lineage>
        <taxon>Bacteria</taxon>
        <taxon>Pseudomonadati</taxon>
        <taxon>Pseudomonadota</taxon>
        <taxon>Gammaproteobacteria</taxon>
        <taxon>Cellvibrionales</taxon>
        <taxon>Cellvibrionaceae</taxon>
        <taxon>Candidatus Endobugula</taxon>
    </lineage>
</organism>
<evidence type="ECO:0000259" key="9">
    <source>
        <dbReference type="Pfam" id="PF00501"/>
    </source>
</evidence>
<dbReference type="Gene3D" id="2.30.38.10">
    <property type="entry name" value="Luciferase, Domain 3"/>
    <property type="match status" value="1"/>
</dbReference>
<dbReference type="InterPro" id="IPR025110">
    <property type="entry name" value="AMP-bd_C"/>
</dbReference>
<feature type="domain" description="AMP-dependent synthetase/ligase" evidence="9">
    <location>
        <begin position="1"/>
        <end position="324"/>
    </location>
</feature>
<evidence type="ECO:0000256" key="8">
    <source>
        <dbReference type="ARBA" id="ARBA00042773"/>
    </source>
</evidence>
<evidence type="ECO:0000256" key="4">
    <source>
        <dbReference type="ARBA" id="ARBA00022598"/>
    </source>
</evidence>
<dbReference type="InterPro" id="IPR050237">
    <property type="entry name" value="ATP-dep_AMP-bd_enzyme"/>
</dbReference>
<dbReference type="GO" id="GO:0004467">
    <property type="term" value="F:long-chain fatty acid-CoA ligase activity"/>
    <property type="evidence" value="ECO:0007669"/>
    <property type="project" value="UniProtKB-EC"/>
</dbReference>
<dbReference type="Proteomes" id="UP000242502">
    <property type="component" value="Unassembled WGS sequence"/>
</dbReference>
<evidence type="ECO:0000256" key="6">
    <source>
        <dbReference type="ARBA" id="ARBA00026121"/>
    </source>
</evidence>
<evidence type="ECO:0000256" key="7">
    <source>
        <dbReference type="ARBA" id="ARBA00039545"/>
    </source>
</evidence>
<gene>
    <name evidence="11" type="ORF">AB835_09715</name>
</gene>
<evidence type="ECO:0000256" key="2">
    <source>
        <dbReference type="ARBA" id="ARBA00005005"/>
    </source>
</evidence>
<keyword evidence="4 11" id="KW-0436">Ligase</keyword>
<dbReference type="Gene3D" id="3.30.300.30">
    <property type="match status" value="1"/>
</dbReference>